<gene>
    <name evidence="2" type="ORF">H6P87_00046</name>
</gene>
<dbReference type="RefSeq" id="WP_202069562.1">
    <property type="nucleotide sequence ID" value="NZ_CP060138.2"/>
</dbReference>
<dbReference type="Proteomes" id="UP000595296">
    <property type="component" value="Chromosome"/>
</dbReference>
<keyword evidence="1" id="KW-0732">Signal</keyword>
<name>A0A9E6MGT7_9RICK</name>
<keyword evidence="3" id="KW-1185">Reference proteome</keyword>
<protein>
    <submittedName>
        <fullName evidence="2">Uncharacterized protein</fullName>
    </submittedName>
</protein>
<accession>A0A9E6MGT7</accession>
<proteinExistence type="predicted"/>
<evidence type="ECO:0000313" key="3">
    <source>
        <dbReference type="Proteomes" id="UP000595296"/>
    </source>
</evidence>
<organism evidence="2 3">
    <name type="scientific">Rickettsia tillamookensis</name>
    <dbReference type="NCBI Taxonomy" id="2761623"/>
    <lineage>
        <taxon>Bacteria</taxon>
        <taxon>Pseudomonadati</taxon>
        <taxon>Pseudomonadota</taxon>
        <taxon>Alphaproteobacteria</taxon>
        <taxon>Rickettsiales</taxon>
        <taxon>Rickettsiaceae</taxon>
        <taxon>Rickettsieae</taxon>
        <taxon>Rickettsia</taxon>
        <taxon>spotted fever group</taxon>
    </lineage>
</organism>
<dbReference type="EMBL" id="CP060138">
    <property type="protein sequence ID" value="QQV74512.1"/>
    <property type="molecule type" value="Genomic_DNA"/>
</dbReference>
<evidence type="ECO:0000256" key="1">
    <source>
        <dbReference type="SAM" id="SignalP"/>
    </source>
</evidence>
<feature type="chain" id="PRO_5046529535" evidence="1">
    <location>
        <begin position="43"/>
        <end position="150"/>
    </location>
</feature>
<reference evidence="2 3" key="1">
    <citation type="journal article" date="2021" name="Int. J. Syst. Evol. Microbiol.">
        <title>Characterization of a novel transitional group Rickettsia species (Rickettsia tillamookensis sp. nov.) from the western black-legged tick, Ixodes pacificus.</title>
        <authorList>
            <person name="Gauthier D.T."/>
            <person name="Karpathy S.E."/>
            <person name="Grizzard S.L."/>
            <person name="Batra D."/>
            <person name="Rowe L.A."/>
            <person name="Paddock C.D."/>
        </authorList>
    </citation>
    <scope>NUCLEOTIDE SEQUENCE [LARGE SCALE GENOMIC DNA]</scope>
    <source>
        <strain evidence="2 3">Tillamook 23</strain>
    </source>
</reference>
<feature type="signal peptide" evidence="1">
    <location>
        <begin position="1"/>
        <end position="42"/>
    </location>
</feature>
<evidence type="ECO:0000313" key="2">
    <source>
        <dbReference type="EMBL" id="QQV74512.1"/>
    </source>
</evidence>
<sequence length="150" mass="16395">MVKSLKQQVIGEIMTNMKKTFLNKLLLATSSIGLLVSMESSAANTVPVPNIHDPLPLNRNTAFTANINLWRSNNGNLYNPRGGDNIILSGPHNIEINNDINLGDINNFGYRSNIAIAPYIGVDRAVSINNIINDNGVLYRNAGRDALVDH</sequence>